<dbReference type="InterPro" id="IPR000719">
    <property type="entry name" value="Prot_kinase_dom"/>
</dbReference>
<dbReference type="InterPro" id="IPR020635">
    <property type="entry name" value="Tyr_kinase_cat_dom"/>
</dbReference>
<dbReference type="SUPFAM" id="SSF56112">
    <property type="entry name" value="Protein kinase-like (PK-like)"/>
    <property type="match status" value="1"/>
</dbReference>
<evidence type="ECO:0000256" key="1">
    <source>
        <dbReference type="ARBA" id="ARBA00022741"/>
    </source>
</evidence>
<evidence type="ECO:0000256" key="2">
    <source>
        <dbReference type="ARBA" id="ARBA00022840"/>
    </source>
</evidence>
<dbReference type="PANTHER" id="PTHR44329">
    <property type="entry name" value="SERINE/THREONINE-PROTEIN KINASE TNNI3K-RELATED"/>
    <property type="match status" value="1"/>
</dbReference>
<sequence length="565" mass="63123">MGNTSSAEEIKLGDRIGEGSYGEVFKAVWNGKRVAAKRIRPVFFEGDYDGSIRAAFLEKFKKEWEILRSIDHDNIVKYFTAIVPPSPESPIIVTELLECDLAKHIRNSTTKPKVPFSDVIKIMLDVAEALHYIHTLKEPIVHRDLASKNVLLTKTLHAKIADLGQAKAFPRGAMYATAMPGTPVYAAPETYPTGLGGLPKGDKARYTEKIDIFSFGAMLLEIIIGHLPAHDLPDPILEDGEIVPEYIRRSEDLEEMGPNHPLHSLVLQCLDNIPEKRPNAGKIIEELLKFSKVVDRTLSSSPAGDKVGAMSHIHYDHKFKLVVLGESGVGKTSIVTRFLNANSQLSGITLPRTLQSEDHFQRLRFRDKSVHLHIVDVGGHELARASSLAPQIFRRVRGAVIAFDLLSEMSFLEVPNWVKVVREKCGEELPIVLVGNKDDELERWVDSRRVEEFARRENLFYIESSAKSGKNIDEIFSVLMDLMIESENQKEGESKTSDLVASLQTSLSDRITSQEKSPIAERLLTSRHHALDPGVIELKEEKGNKGTMEQDGGGRKNKSWCCLLN</sequence>
<dbReference type="InterPro" id="IPR051681">
    <property type="entry name" value="Ser/Thr_Kinases-Pseudokinases"/>
</dbReference>
<dbReference type="InterPro" id="IPR005225">
    <property type="entry name" value="Small_GTP-bd"/>
</dbReference>
<dbReference type="CDD" id="cd00154">
    <property type="entry name" value="Rab"/>
    <property type="match status" value="1"/>
</dbReference>
<dbReference type="Proteomes" id="UP001159428">
    <property type="component" value="Unassembled WGS sequence"/>
</dbReference>
<dbReference type="NCBIfam" id="TIGR00231">
    <property type="entry name" value="small_GTP"/>
    <property type="match status" value="1"/>
</dbReference>
<dbReference type="PANTHER" id="PTHR44329:SF298">
    <property type="entry name" value="MIXED LINEAGE KINASE DOMAIN-LIKE PROTEIN"/>
    <property type="match status" value="1"/>
</dbReference>
<proteinExistence type="predicted"/>
<dbReference type="Pfam" id="PF00069">
    <property type="entry name" value="Pkinase"/>
    <property type="match status" value="1"/>
</dbReference>
<dbReference type="Pfam" id="PF00071">
    <property type="entry name" value="Ras"/>
    <property type="match status" value="1"/>
</dbReference>
<keyword evidence="6" id="KW-1185">Reference proteome</keyword>
<dbReference type="SUPFAM" id="SSF52540">
    <property type="entry name" value="P-loop containing nucleoside triphosphate hydrolases"/>
    <property type="match status" value="1"/>
</dbReference>
<feature type="binding site" evidence="3">
    <location>
        <position position="37"/>
    </location>
    <ligand>
        <name>ATP</name>
        <dbReference type="ChEBI" id="CHEBI:30616"/>
    </ligand>
</feature>
<dbReference type="PROSITE" id="PS00107">
    <property type="entry name" value="PROTEIN_KINASE_ATP"/>
    <property type="match status" value="1"/>
</dbReference>
<dbReference type="PROSITE" id="PS51421">
    <property type="entry name" value="RAS"/>
    <property type="match status" value="1"/>
</dbReference>
<name>A0AAU9WWQ6_9CNID</name>
<dbReference type="Gene3D" id="3.40.50.300">
    <property type="entry name" value="P-loop containing nucleotide triphosphate hydrolases"/>
    <property type="match status" value="1"/>
</dbReference>
<dbReference type="InterPro" id="IPR008266">
    <property type="entry name" value="Tyr_kinase_AS"/>
</dbReference>
<keyword evidence="2 3" id="KW-0067">ATP-binding</keyword>
<dbReference type="InterPro" id="IPR001806">
    <property type="entry name" value="Small_GTPase"/>
</dbReference>
<evidence type="ECO:0000313" key="5">
    <source>
        <dbReference type="EMBL" id="CAH3128829.1"/>
    </source>
</evidence>
<dbReference type="PROSITE" id="PS00109">
    <property type="entry name" value="PROTEIN_KINASE_TYR"/>
    <property type="match status" value="1"/>
</dbReference>
<dbReference type="SMART" id="SM00175">
    <property type="entry name" value="RAB"/>
    <property type="match status" value="1"/>
</dbReference>
<dbReference type="InterPro" id="IPR027417">
    <property type="entry name" value="P-loop_NTPase"/>
</dbReference>
<accession>A0AAU9WWQ6</accession>
<dbReference type="InterPro" id="IPR017441">
    <property type="entry name" value="Protein_kinase_ATP_BS"/>
</dbReference>
<dbReference type="GO" id="GO:0004713">
    <property type="term" value="F:protein tyrosine kinase activity"/>
    <property type="evidence" value="ECO:0007669"/>
    <property type="project" value="InterPro"/>
</dbReference>
<evidence type="ECO:0000259" key="4">
    <source>
        <dbReference type="PROSITE" id="PS50011"/>
    </source>
</evidence>
<dbReference type="PROSITE" id="PS50011">
    <property type="entry name" value="PROTEIN_KINASE_DOM"/>
    <property type="match status" value="1"/>
</dbReference>
<protein>
    <recommendedName>
        <fullName evidence="4">Protein kinase domain-containing protein</fullName>
    </recommendedName>
</protein>
<dbReference type="EMBL" id="CALNXJ010000023">
    <property type="protein sequence ID" value="CAH3128829.1"/>
    <property type="molecule type" value="Genomic_DNA"/>
</dbReference>
<dbReference type="PROSITE" id="PS51419">
    <property type="entry name" value="RAB"/>
    <property type="match status" value="1"/>
</dbReference>
<reference evidence="5 6" key="1">
    <citation type="submission" date="2022-05" db="EMBL/GenBank/DDBJ databases">
        <authorList>
            <consortium name="Genoscope - CEA"/>
            <person name="William W."/>
        </authorList>
    </citation>
    <scope>NUCLEOTIDE SEQUENCE [LARGE SCALE GENOMIC DNA]</scope>
</reference>
<evidence type="ECO:0000313" key="6">
    <source>
        <dbReference type="Proteomes" id="UP001159428"/>
    </source>
</evidence>
<keyword evidence="1 3" id="KW-0547">Nucleotide-binding</keyword>
<feature type="domain" description="Protein kinase" evidence="4">
    <location>
        <begin position="10"/>
        <end position="291"/>
    </location>
</feature>
<dbReference type="AlphaFoldDB" id="A0AAU9WWQ6"/>
<dbReference type="InterPro" id="IPR011009">
    <property type="entry name" value="Kinase-like_dom_sf"/>
</dbReference>
<dbReference type="SMART" id="SM00176">
    <property type="entry name" value="RAN"/>
    <property type="match status" value="1"/>
</dbReference>
<dbReference type="Gene3D" id="1.10.510.10">
    <property type="entry name" value="Transferase(Phosphotransferase) domain 1"/>
    <property type="match status" value="1"/>
</dbReference>
<dbReference type="SMART" id="SM00219">
    <property type="entry name" value="TyrKc"/>
    <property type="match status" value="1"/>
</dbReference>
<dbReference type="PRINTS" id="PR00449">
    <property type="entry name" value="RASTRNSFRMNG"/>
</dbReference>
<dbReference type="SMART" id="SM00173">
    <property type="entry name" value="RAS"/>
    <property type="match status" value="1"/>
</dbReference>
<dbReference type="GO" id="GO:0097527">
    <property type="term" value="P:necroptotic signaling pathway"/>
    <property type="evidence" value="ECO:0007669"/>
    <property type="project" value="TreeGrafter"/>
</dbReference>
<dbReference type="GO" id="GO:0005524">
    <property type="term" value="F:ATP binding"/>
    <property type="evidence" value="ECO:0007669"/>
    <property type="project" value="UniProtKB-UniRule"/>
</dbReference>
<organism evidence="5 6">
    <name type="scientific">Pocillopora meandrina</name>
    <dbReference type="NCBI Taxonomy" id="46732"/>
    <lineage>
        <taxon>Eukaryota</taxon>
        <taxon>Metazoa</taxon>
        <taxon>Cnidaria</taxon>
        <taxon>Anthozoa</taxon>
        <taxon>Hexacorallia</taxon>
        <taxon>Scleractinia</taxon>
        <taxon>Astrocoeniina</taxon>
        <taxon>Pocilloporidae</taxon>
        <taxon>Pocillopora</taxon>
    </lineage>
</organism>
<evidence type="ECO:0000256" key="3">
    <source>
        <dbReference type="PROSITE-ProRule" id="PRU10141"/>
    </source>
</evidence>
<comment type="caution">
    <text evidence="5">The sequence shown here is derived from an EMBL/GenBank/DDBJ whole genome shotgun (WGS) entry which is preliminary data.</text>
</comment>
<dbReference type="Gene3D" id="3.30.200.20">
    <property type="entry name" value="Phosphorylase Kinase, domain 1"/>
    <property type="match status" value="1"/>
</dbReference>
<dbReference type="SMART" id="SM00174">
    <property type="entry name" value="RHO"/>
    <property type="match status" value="1"/>
</dbReference>
<gene>
    <name evidence="5" type="ORF">PMEA_00013122</name>
</gene>
<dbReference type="GO" id="GO:0003924">
    <property type="term" value="F:GTPase activity"/>
    <property type="evidence" value="ECO:0007669"/>
    <property type="project" value="InterPro"/>
</dbReference>
<dbReference type="GO" id="GO:0005525">
    <property type="term" value="F:GTP binding"/>
    <property type="evidence" value="ECO:0007669"/>
    <property type="project" value="InterPro"/>
</dbReference>